<reference evidence="1 2" key="1">
    <citation type="submission" date="2019-09" db="EMBL/GenBank/DDBJ databases">
        <authorList>
            <person name="Chandra G."/>
            <person name="Truman W A."/>
        </authorList>
    </citation>
    <scope>NUCLEOTIDE SEQUENCE [LARGE SCALE GENOMIC DNA]</scope>
    <source>
        <strain evidence="1">PS691</strain>
    </source>
</reference>
<proteinExistence type="predicted"/>
<dbReference type="AlphaFoldDB" id="A0A5E7DIB7"/>
<accession>A0A5E7DIB7</accession>
<gene>
    <name evidence="1" type="ORF">PS691_03843</name>
</gene>
<evidence type="ECO:0000313" key="1">
    <source>
        <dbReference type="EMBL" id="VVO16556.1"/>
    </source>
</evidence>
<sequence length="228" mass="24978">MTPLSPDIYIVNGNITLFLGSHPESFKKDVLHSALLGQLVAESDNTSVDTWFAAYKKILSTLFWSLNSFENKNIKAESFSVLSLAQISLSKVLHREQLQQLTNALSIIKQLPDDSPAIAAILNKLQKKSIPTSGLGDNPGDEKTTVTISTLLTIVCENKTIISFQASFESSHTVDITILDQALPENNILGAVEITLWSTCLIEAKYASVRNQVIEKLGSKSKTHLLPI</sequence>
<evidence type="ECO:0000313" key="2">
    <source>
        <dbReference type="Proteomes" id="UP000337909"/>
    </source>
</evidence>
<dbReference type="EMBL" id="CABVHQ010000041">
    <property type="protein sequence ID" value="VVO16556.1"/>
    <property type="molecule type" value="Genomic_DNA"/>
</dbReference>
<organism evidence="1 2">
    <name type="scientific">Pseudomonas fluorescens</name>
    <dbReference type="NCBI Taxonomy" id="294"/>
    <lineage>
        <taxon>Bacteria</taxon>
        <taxon>Pseudomonadati</taxon>
        <taxon>Pseudomonadota</taxon>
        <taxon>Gammaproteobacteria</taxon>
        <taxon>Pseudomonadales</taxon>
        <taxon>Pseudomonadaceae</taxon>
        <taxon>Pseudomonas</taxon>
    </lineage>
</organism>
<name>A0A5E7DIB7_PSEFL</name>
<protein>
    <submittedName>
        <fullName evidence="1">Uncharacterized protein</fullName>
    </submittedName>
</protein>
<dbReference type="Proteomes" id="UP000337909">
    <property type="component" value="Unassembled WGS sequence"/>
</dbReference>